<comment type="caution">
    <text evidence="2">The sequence shown here is derived from an EMBL/GenBank/DDBJ whole genome shotgun (WGS) entry which is preliminary data.</text>
</comment>
<dbReference type="PANTHER" id="PTHR38340:SF1">
    <property type="entry name" value="S-LAYER PROTEIN"/>
    <property type="match status" value="1"/>
</dbReference>
<protein>
    <submittedName>
        <fullName evidence="2">Calcium-binding protein</fullName>
    </submittedName>
</protein>
<dbReference type="PROSITE" id="PS00330">
    <property type="entry name" value="HEMOLYSIN_CALCIUM"/>
    <property type="match status" value="6"/>
</dbReference>
<evidence type="ECO:0000256" key="1">
    <source>
        <dbReference type="SAM" id="MobiDB-lite"/>
    </source>
</evidence>
<proteinExistence type="predicted"/>
<dbReference type="Pfam" id="PF00353">
    <property type="entry name" value="HemolysinCabind"/>
    <property type="match status" value="10"/>
</dbReference>
<reference evidence="3" key="1">
    <citation type="journal article" date="2019" name="Int. J. Syst. Evol. Microbiol.">
        <title>The Global Catalogue of Microorganisms (GCM) 10K type strain sequencing project: providing services to taxonomists for standard genome sequencing and annotation.</title>
        <authorList>
            <consortium name="The Broad Institute Genomics Platform"/>
            <consortium name="The Broad Institute Genome Sequencing Center for Infectious Disease"/>
            <person name="Wu L."/>
            <person name="Ma J."/>
        </authorList>
    </citation>
    <scope>NUCLEOTIDE SEQUENCE [LARGE SCALE GENOMIC DNA]</scope>
    <source>
        <strain evidence="3">CGMCC 1.16855</strain>
    </source>
</reference>
<dbReference type="RefSeq" id="WP_216838025.1">
    <property type="nucleotide sequence ID" value="NZ_JAFNJS010000005.1"/>
</dbReference>
<keyword evidence="3" id="KW-1185">Reference proteome</keyword>
<evidence type="ECO:0000313" key="2">
    <source>
        <dbReference type="EMBL" id="MFC3001964.1"/>
    </source>
</evidence>
<accession>A0ABV7C0A0</accession>
<dbReference type="InterPro" id="IPR001343">
    <property type="entry name" value="Hemolysn_Ca-bd"/>
</dbReference>
<organism evidence="2 3">
    <name type="scientific">Falsiroseomonas tokyonensis</name>
    <dbReference type="NCBI Taxonomy" id="430521"/>
    <lineage>
        <taxon>Bacteria</taxon>
        <taxon>Pseudomonadati</taxon>
        <taxon>Pseudomonadota</taxon>
        <taxon>Alphaproteobacteria</taxon>
        <taxon>Acetobacterales</taxon>
        <taxon>Roseomonadaceae</taxon>
        <taxon>Falsiroseomonas</taxon>
    </lineage>
</organism>
<evidence type="ECO:0000313" key="3">
    <source>
        <dbReference type="Proteomes" id="UP001595420"/>
    </source>
</evidence>
<dbReference type="PANTHER" id="PTHR38340">
    <property type="entry name" value="S-LAYER PROTEIN"/>
    <property type="match status" value="1"/>
</dbReference>
<name>A0ABV7C0A0_9PROT</name>
<dbReference type="Proteomes" id="UP001595420">
    <property type="component" value="Unassembled WGS sequence"/>
</dbReference>
<feature type="region of interest" description="Disordered" evidence="1">
    <location>
        <begin position="141"/>
        <end position="179"/>
    </location>
</feature>
<dbReference type="EMBL" id="JBHRSB010000005">
    <property type="protein sequence ID" value="MFC3001964.1"/>
    <property type="molecule type" value="Genomic_DNA"/>
</dbReference>
<dbReference type="InterPro" id="IPR018511">
    <property type="entry name" value="Hemolysin-typ_Ca-bd_CS"/>
</dbReference>
<sequence>MRAPRMASFAASPHVIEGTDGTDYLFGETGADLIIGYGGDDHIFYDSQAEMQGDTVAGGAGFDTLSVTFAAAKAGITFQVVDSANLVTMLGAQVIGVEHYALTGSAFADRFTGGTWNDRFVTGAGNDTALGGLGNDTLFGEDGNDRLEGGNGEDALLGDAGNDQLGGGNGRDQLFGGSGNDRLYGQAGEDQMFGEAGHDLMDGGTGHDTLRGGEGNDTLLGEAGDDSLSGGTGADTMNGGSGNDVIERWSIEGADSIDGGTGLDRLVMHGLSGNFVAKAANVVNVLADGTRILNIEAYTVDGTEQANLFAGEAGDDVLNGFGGADTLRGGAGHDLLMGGEGQDQLEGGDGDDIMIVGDGGIDTLRGGAGMDTARIDRFSYSDAIDYRFTGAATATLSDGTTLVDIEIVEINTAYGDDVLTAGTAKRVVFNAAGGNNVLTGNTGDDVMTAGYGNDTIRAGSGMDRIIDGGGNNVIDAGAGDDEVSVDGAAGLSRIQLGTGNDVVFLNNGGGSAGGQYTVDGGDGIDNAWINRSASSRDLSFTLSADAMLVNGDVSLKNIERVHIRAGSGRDSLVGGALGDWFNGMSGNDTLRGLGGNDELTGWYGADRLEGGDGADILWATGGIKDGEADTLLGGAGADELHMNRGDYADGGTEEDRLFLDLTEEFVNVAFTFSTGLVQVDATTRFTGMERLFFDGGRGHDSITGGALADVLEGNAGNDRLRGGGGNDELTDGDGNDSLYGDAGDDVFVRTDFDANGTDYFDGSSGVDTLRFNIVSGQPVWLDMVAQQYNGGLAQGLTLRLIENVVGSDAGDDIRGSAAANAFWGGKGSDYLEGREGNDTLVGGEGSDILAGGAGGDVFRFGLGATGSGDFILDFVRGEDRIAIEREAFGLGSATTPSLVVGASPVANAAGPQFLFETGTGRLWFDADGTGDQADPSWVATLSGVTTLSTADLILV</sequence>
<gene>
    <name evidence="2" type="ORF">ACFOD3_18820</name>
</gene>
<dbReference type="InterPro" id="IPR050557">
    <property type="entry name" value="RTX_toxin/Mannuronan_C5-epim"/>
</dbReference>